<evidence type="ECO:0000313" key="4">
    <source>
        <dbReference type="Proteomes" id="UP001549145"/>
    </source>
</evidence>
<dbReference type="RefSeq" id="WP_238279453.1">
    <property type="nucleotide sequence ID" value="NZ_BPQL01000058.1"/>
</dbReference>
<gene>
    <name evidence="3" type="ORF">ABID43_000967</name>
</gene>
<evidence type="ECO:0000313" key="3">
    <source>
        <dbReference type="EMBL" id="MET3691442.1"/>
    </source>
</evidence>
<dbReference type="Proteomes" id="UP001549145">
    <property type="component" value="Unassembled WGS sequence"/>
</dbReference>
<evidence type="ECO:0000259" key="2">
    <source>
        <dbReference type="Pfam" id="PF09917"/>
    </source>
</evidence>
<organism evidence="3 4">
    <name type="scientific">Methylobacterium goesingense</name>
    <dbReference type="NCBI Taxonomy" id="243690"/>
    <lineage>
        <taxon>Bacteria</taxon>
        <taxon>Pseudomonadati</taxon>
        <taxon>Pseudomonadota</taxon>
        <taxon>Alphaproteobacteria</taxon>
        <taxon>Hyphomicrobiales</taxon>
        <taxon>Methylobacteriaceae</taxon>
        <taxon>Methylobacterium</taxon>
    </lineage>
</organism>
<dbReference type="PANTHER" id="PTHR36919">
    <property type="entry name" value="BLR1215 PROTEIN"/>
    <property type="match status" value="1"/>
</dbReference>
<comment type="caution">
    <text evidence="3">The sequence shown here is derived from an EMBL/GenBank/DDBJ whole genome shotgun (WGS) entry which is preliminary data.</text>
</comment>
<dbReference type="InterPro" id="IPR019223">
    <property type="entry name" value="DUF2147"/>
</dbReference>
<dbReference type="EMBL" id="JBEPMM010000002">
    <property type="protein sequence ID" value="MET3691442.1"/>
    <property type="molecule type" value="Genomic_DNA"/>
</dbReference>
<keyword evidence="1" id="KW-0732">Signal</keyword>
<name>A0ABV2L0T4_9HYPH</name>
<dbReference type="PANTHER" id="PTHR36919:SF2">
    <property type="entry name" value="BLL6627 PROTEIN"/>
    <property type="match status" value="1"/>
</dbReference>
<keyword evidence="4" id="KW-1185">Reference proteome</keyword>
<protein>
    <submittedName>
        <fullName evidence="3">Uncharacterized protein (DUF2147 family)</fullName>
    </submittedName>
</protein>
<evidence type="ECO:0000256" key="1">
    <source>
        <dbReference type="SAM" id="SignalP"/>
    </source>
</evidence>
<dbReference type="Pfam" id="PF09917">
    <property type="entry name" value="DUF2147"/>
    <property type="match status" value="1"/>
</dbReference>
<reference evidence="3 4" key="1">
    <citation type="submission" date="2024-06" db="EMBL/GenBank/DDBJ databases">
        <title>Genomic Encyclopedia of Type Strains, Phase IV (KMG-IV): sequencing the most valuable type-strain genomes for metagenomic binning, comparative biology and taxonomic classification.</title>
        <authorList>
            <person name="Goeker M."/>
        </authorList>
    </citation>
    <scope>NUCLEOTIDE SEQUENCE [LARGE SCALE GENOMIC DNA]</scope>
    <source>
        <strain evidence="3 4">DSM 21331</strain>
    </source>
</reference>
<feature type="chain" id="PRO_5046593131" evidence="1">
    <location>
        <begin position="28"/>
        <end position="142"/>
    </location>
</feature>
<feature type="signal peptide" evidence="1">
    <location>
        <begin position="1"/>
        <end position="27"/>
    </location>
</feature>
<feature type="domain" description="DUF2147" evidence="2">
    <location>
        <begin position="35"/>
        <end position="140"/>
    </location>
</feature>
<sequence>MAFNGRTMRRIGYAGLIGLALNGTALAQKGVDATGLWQTETAGSKVRITRCGAGYCGTLASTAGPGLDAKNPDASLRSRNLVGVQIMDARTPSGDAFEGTLYNPNDGKTYSGSVTIKSTNVVEVSGCVMSVFCKRQTWKRVN</sequence>
<accession>A0ABV2L0T4</accession>
<proteinExistence type="predicted"/>
<dbReference type="Gene3D" id="2.40.128.520">
    <property type="match status" value="1"/>
</dbReference>